<comment type="caution">
    <text evidence="1">The sequence shown here is derived from an EMBL/GenBank/DDBJ whole genome shotgun (WGS) entry which is preliminary data.</text>
</comment>
<reference evidence="1" key="1">
    <citation type="submission" date="2023-03" db="EMBL/GenBank/DDBJ databases">
        <title>Chromosome-scale reference genome and RAD-based genetic map of yellow starthistle (Centaurea solstitialis) reveal putative structural variation and QTLs associated with invader traits.</title>
        <authorList>
            <person name="Reatini B."/>
            <person name="Cang F.A."/>
            <person name="Jiang Q."/>
            <person name="Mckibben M.T.W."/>
            <person name="Barker M.S."/>
            <person name="Rieseberg L.H."/>
            <person name="Dlugosch K.M."/>
        </authorList>
    </citation>
    <scope>NUCLEOTIDE SEQUENCE</scope>
    <source>
        <strain evidence="1">CAN-66</strain>
        <tissue evidence="1">Leaf</tissue>
    </source>
</reference>
<evidence type="ECO:0000313" key="1">
    <source>
        <dbReference type="EMBL" id="KAJ9535166.1"/>
    </source>
</evidence>
<proteinExistence type="predicted"/>
<dbReference type="AlphaFoldDB" id="A0AA38SF41"/>
<evidence type="ECO:0000313" key="2">
    <source>
        <dbReference type="Proteomes" id="UP001172457"/>
    </source>
</evidence>
<organism evidence="1 2">
    <name type="scientific">Centaurea solstitialis</name>
    <name type="common">yellow star-thistle</name>
    <dbReference type="NCBI Taxonomy" id="347529"/>
    <lineage>
        <taxon>Eukaryota</taxon>
        <taxon>Viridiplantae</taxon>
        <taxon>Streptophyta</taxon>
        <taxon>Embryophyta</taxon>
        <taxon>Tracheophyta</taxon>
        <taxon>Spermatophyta</taxon>
        <taxon>Magnoliopsida</taxon>
        <taxon>eudicotyledons</taxon>
        <taxon>Gunneridae</taxon>
        <taxon>Pentapetalae</taxon>
        <taxon>asterids</taxon>
        <taxon>campanulids</taxon>
        <taxon>Asterales</taxon>
        <taxon>Asteraceae</taxon>
        <taxon>Carduoideae</taxon>
        <taxon>Cardueae</taxon>
        <taxon>Centaureinae</taxon>
        <taxon>Centaurea</taxon>
    </lineage>
</organism>
<dbReference type="EMBL" id="JARYMX010000576">
    <property type="protein sequence ID" value="KAJ9535166.1"/>
    <property type="molecule type" value="Genomic_DNA"/>
</dbReference>
<gene>
    <name evidence="1" type="ORF">OSB04_un001754</name>
</gene>
<protein>
    <submittedName>
        <fullName evidence="1">Uncharacterized protein</fullName>
    </submittedName>
</protein>
<dbReference type="Proteomes" id="UP001172457">
    <property type="component" value="Unassembled WGS sequence"/>
</dbReference>
<name>A0AA38SF41_9ASTR</name>
<keyword evidence="2" id="KW-1185">Reference proteome</keyword>
<accession>A0AA38SF41</accession>
<sequence>MIRRFNMDKAYMASTPMIGQSDDDEEVFGAGILYLSTIGALLYLSDHIKVIPKLDKELPSGTYQLLESKLSESYVTTHSNYSDRCTWLRTIITHIRGVSILDSTNTLPAYMELMHHVSLNEIKIHQRQQSCTTIPLTRHKGECCRINVPSSKGSDDIEIDIRAIRRPQPTVWETGTAILQTVTPSRWTCKGAINYLSPTIPIILETSIREGDRVIVRAREKESSGVRFRLPETERCSQGKSMNLRSFVFPFGVGGCLRWRAAVAGCGRRWQPASLYFQADGGGCYRWSVTCPAPVRYQPAMVDGVEVAIGEYRRRSQTAVRRDLMSTSSRGCCAAAI</sequence>